<reference evidence="2 3" key="1">
    <citation type="submission" date="2023-05" db="EMBL/GenBank/DDBJ databases">
        <title>Draft genome of Paenibacillus sp. CCS26.</title>
        <authorList>
            <person name="Akita H."/>
            <person name="Shinto Y."/>
            <person name="Kimura Z."/>
        </authorList>
    </citation>
    <scope>NUCLEOTIDE SEQUENCE [LARGE SCALE GENOMIC DNA]</scope>
    <source>
        <strain evidence="2 3">CCS26</strain>
    </source>
</reference>
<evidence type="ECO:0000313" key="2">
    <source>
        <dbReference type="EMBL" id="GMK46823.1"/>
    </source>
</evidence>
<dbReference type="GO" id="GO:0016787">
    <property type="term" value="F:hydrolase activity"/>
    <property type="evidence" value="ECO:0007669"/>
    <property type="project" value="UniProtKB-KW"/>
</dbReference>
<evidence type="ECO:0000313" key="3">
    <source>
        <dbReference type="Proteomes" id="UP001285921"/>
    </source>
</evidence>
<dbReference type="Pfam" id="PF00561">
    <property type="entry name" value="Abhydrolase_1"/>
    <property type="match status" value="1"/>
</dbReference>
<gene>
    <name evidence="2" type="ORF">PghCCS26_39520</name>
</gene>
<evidence type="ECO:0000259" key="1">
    <source>
        <dbReference type="Pfam" id="PF00561"/>
    </source>
</evidence>
<organism evidence="2 3">
    <name type="scientific">Paenibacillus glycanilyticus</name>
    <dbReference type="NCBI Taxonomy" id="126569"/>
    <lineage>
        <taxon>Bacteria</taxon>
        <taxon>Bacillati</taxon>
        <taxon>Bacillota</taxon>
        <taxon>Bacilli</taxon>
        <taxon>Bacillales</taxon>
        <taxon>Paenibacillaceae</taxon>
        <taxon>Paenibacillus</taxon>
    </lineage>
</organism>
<comment type="caution">
    <text evidence="2">The sequence shown here is derived from an EMBL/GenBank/DDBJ whole genome shotgun (WGS) entry which is preliminary data.</text>
</comment>
<accession>A0ABQ6NQH6</accession>
<dbReference type="InterPro" id="IPR029058">
    <property type="entry name" value="AB_hydrolase_fold"/>
</dbReference>
<dbReference type="InterPro" id="IPR000073">
    <property type="entry name" value="AB_hydrolase_1"/>
</dbReference>
<keyword evidence="2" id="KW-0378">Hydrolase</keyword>
<sequence>MWRRIRIITLYFLVLLLFLTGVGSVYQWYGSAQDKKSYKPVGTLYEVAGHKMHLYVGGQGDTTVVFASGWGTSSPYADFSSLYKGLEPHVKVAVYDRFGYGFSDTTGRKRDIDTITDEIHELLLAANLKPPYLFVGHSLGSLETIRYAQRYPDEVKGILLIQGGSPEYYAAREGYTIVSHGYRVLRNIGVLRTLYHVRGFPEWVNDQSNGLRLLPDDLKALSNKAALLKAGNKDMTDEIRQSRSNAKIILAGKKPLDVPLTVLTADYFGKLGSDKDWKDSEAALSSWSRYGKQIIVPNSSHYIHSYQPDMVVKELLKLSELHSAR</sequence>
<dbReference type="RefSeq" id="WP_317980986.1">
    <property type="nucleotide sequence ID" value="NZ_BTCL01000015.1"/>
</dbReference>
<keyword evidence="3" id="KW-1185">Reference proteome</keyword>
<dbReference type="SUPFAM" id="SSF53474">
    <property type="entry name" value="alpha/beta-Hydrolases"/>
    <property type="match status" value="1"/>
</dbReference>
<name>A0ABQ6NQH6_9BACL</name>
<dbReference type="InterPro" id="IPR050266">
    <property type="entry name" value="AB_hydrolase_sf"/>
</dbReference>
<dbReference type="EMBL" id="BTCL01000015">
    <property type="protein sequence ID" value="GMK46823.1"/>
    <property type="molecule type" value="Genomic_DNA"/>
</dbReference>
<dbReference type="PANTHER" id="PTHR43798:SF33">
    <property type="entry name" value="HYDROLASE, PUTATIVE (AFU_ORTHOLOGUE AFUA_2G14860)-RELATED"/>
    <property type="match status" value="1"/>
</dbReference>
<dbReference type="PRINTS" id="PR00111">
    <property type="entry name" value="ABHYDROLASE"/>
</dbReference>
<dbReference type="Proteomes" id="UP001285921">
    <property type="component" value="Unassembled WGS sequence"/>
</dbReference>
<dbReference type="PANTHER" id="PTHR43798">
    <property type="entry name" value="MONOACYLGLYCEROL LIPASE"/>
    <property type="match status" value="1"/>
</dbReference>
<protein>
    <submittedName>
        <fullName evidence="2">Hydrolase</fullName>
    </submittedName>
</protein>
<feature type="domain" description="AB hydrolase-1" evidence="1">
    <location>
        <begin position="63"/>
        <end position="163"/>
    </location>
</feature>
<dbReference type="Gene3D" id="3.40.50.1820">
    <property type="entry name" value="alpha/beta hydrolase"/>
    <property type="match status" value="1"/>
</dbReference>
<proteinExistence type="predicted"/>